<keyword evidence="2" id="KW-1185">Reference proteome</keyword>
<proteinExistence type="predicted"/>
<sequence length="90" mass="10274">MPANLRYETEICQLSAKYSSGGSRVLGPVLPQRISRGQGLKTVTNCFTMKNSSMPRRFHTQGVHIENSNAVAEQEKKNEKKFFFKRVVRK</sequence>
<gene>
    <name evidence="1" type="ORF">NTEN_LOCUS6502</name>
</gene>
<protein>
    <submittedName>
        <fullName evidence="1">Uncharacterized protein</fullName>
    </submittedName>
</protein>
<dbReference type="AlphaFoldDB" id="A0A6H5GDM4"/>
<evidence type="ECO:0000313" key="1">
    <source>
        <dbReference type="EMBL" id="CAB0000715.1"/>
    </source>
</evidence>
<organism evidence="1 2">
    <name type="scientific">Nesidiocoris tenuis</name>
    <dbReference type="NCBI Taxonomy" id="355587"/>
    <lineage>
        <taxon>Eukaryota</taxon>
        <taxon>Metazoa</taxon>
        <taxon>Ecdysozoa</taxon>
        <taxon>Arthropoda</taxon>
        <taxon>Hexapoda</taxon>
        <taxon>Insecta</taxon>
        <taxon>Pterygota</taxon>
        <taxon>Neoptera</taxon>
        <taxon>Paraneoptera</taxon>
        <taxon>Hemiptera</taxon>
        <taxon>Heteroptera</taxon>
        <taxon>Panheteroptera</taxon>
        <taxon>Cimicomorpha</taxon>
        <taxon>Miridae</taxon>
        <taxon>Dicyphina</taxon>
        <taxon>Nesidiocoris</taxon>
    </lineage>
</organism>
<dbReference type="EMBL" id="CADCXU010009818">
    <property type="protein sequence ID" value="CAB0000715.1"/>
    <property type="molecule type" value="Genomic_DNA"/>
</dbReference>
<reference evidence="1 2" key="1">
    <citation type="submission" date="2020-02" db="EMBL/GenBank/DDBJ databases">
        <authorList>
            <person name="Ferguson B K."/>
        </authorList>
    </citation>
    <scope>NUCLEOTIDE SEQUENCE [LARGE SCALE GENOMIC DNA]</scope>
</reference>
<name>A0A6H5GDM4_9HEMI</name>
<evidence type="ECO:0000313" key="2">
    <source>
        <dbReference type="Proteomes" id="UP000479000"/>
    </source>
</evidence>
<dbReference type="Proteomes" id="UP000479000">
    <property type="component" value="Unassembled WGS sequence"/>
</dbReference>
<accession>A0A6H5GDM4</accession>